<dbReference type="FunFam" id="1.25.40.10:FF:001383">
    <property type="entry name" value="Pentatricopeptide repeat-containing protein mitochondrial"/>
    <property type="match status" value="1"/>
</dbReference>
<feature type="repeat" description="PPR" evidence="2">
    <location>
        <begin position="265"/>
        <end position="299"/>
    </location>
</feature>
<dbReference type="Proteomes" id="UP000504609">
    <property type="component" value="Unplaced"/>
</dbReference>
<keyword evidence="1" id="KW-0677">Repeat</keyword>
<dbReference type="Pfam" id="PF13041">
    <property type="entry name" value="PPR_2"/>
    <property type="match status" value="2"/>
</dbReference>
<feature type="repeat" description="PPR" evidence="2">
    <location>
        <begin position="94"/>
        <end position="128"/>
    </location>
</feature>
<reference evidence="4" key="1">
    <citation type="submission" date="2025-08" db="UniProtKB">
        <authorList>
            <consortium name="RefSeq"/>
        </authorList>
    </citation>
    <scope>IDENTIFICATION</scope>
    <source>
        <tissue evidence="4">Young leaves</tissue>
    </source>
</reference>
<evidence type="ECO:0000313" key="4">
    <source>
        <dbReference type="RefSeq" id="XP_022944627.1"/>
    </source>
</evidence>
<feature type="repeat" description="PPR" evidence="2">
    <location>
        <begin position="230"/>
        <end position="264"/>
    </location>
</feature>
<dbReference type="RefSeq" id="XP_022944627.1">
    <property type="nucleotide sequence ID" value="XM_023088859.1"/>
</dbReference>
<gene>
    <name evidence="4" type="primary">LOC111449033</name>
</gene>
<dbReference type="Pfam" id="PF20431">
    <property type="entry name" value="E_motif"/>
    <property type="match status" value="1"/>
</dbReference>
<evidence type="ECO:0000256" key="1">
    <source>
        <dbReference type="ARBA" id="ARBA00022737"/>
    </source>
</evidence>
<name>A0A6J1FW47_CUCMO</name>
<dbReference type="PANTHER" id="PTHR47926:SF487">
    <property type="entry name" value="REPEAT (TPR)-LIKE SUPERFAMILY PROTEIN, PUTATIVE-RELATED"/>
    <property type="match status" value="1"/>
</dbReference>
<keyword evidence="3" id="KW-1185">Reference proteome</keyword>
<accession>A0A6J1FW47</accession>
<dbReference type="InterPro" id="IPR046848">
    <property type="entry name" value="E_motif"/>
</dbReference>
<dbReference type="InterPro" id="IPR011990">
    <property type="entry name" value="TPR-like_helical_dom_sf"/>
</dbReference>
<dbReference type="SUPFAM" id="SSF48452">
    <property type="entry name" value="TPR-like"/>
    <property type="match status" value="1"/>
</dbReference>
<evidence type="ECO:0000313" key="3">
    <source>
        <dbReference type="Proteomes" id="UP000504609"/>
    </source>
</evidence>
<evidence type="ECO:0000256" key="2">
    <source>
        <dbReference type="PROSITE-ProRule" id="PRU00708"/>
    </source>
</evidence>
<proteinExistence type="predicted"/>
<organism evidence="3 4">
    <name type="scientific">Cucurbita moschata</name>
    <name type="common">Winter crookneck squash</name>
    <name type="synonym">Cucurbita pepo var. moschata</name>
    <dbReference type="NCBI Taxonomy" id="3662"/>
    <lineage>
        <taxon>Eukaryota</taxon>
        <taxon>Viridiplantae</taxon>
        <taxon>Streptophyta</taxon>
        <taxon>Embryophyta</taxon>
        <taxon>Tracheophyta</taxon>
        <taxon>Spermatophyta</taxon>
        <taxon>Magnoliopsida</taxon>
        <taxon>eudicotyledons</taxon>
        <taxon>Gunneridae</taxon>
        <taxon>Pentapetalae</taxon>
        <taxon>rosids</taxon>
        <taxon>fabids</taxon>
        <taxon>Cucurbitales</taxon>
        <taxon>Cucurbitaceae</taxon>
        <taxon>Cucurbiteae</taxon>
        <taxon>Cucurbita</taxon>
    </lineage>
</organism>
<dbReference type="SMR" id="A0A6J1FW47"/>
<dbReference type="Gene3D" id="1.25.40.10">
    <property type="entry name" value="Tetratricopeptide repeat domain"/>
    <property type="match status" value="5"/>
</dbReference>
<feature type="repeat" description="PPR" evidence="2">
    <location>
        <begin position="164"/>
        <end position="194"/>
    </location>
</feature>
<dbReference type="GO" id="GO:0003723">
    <property type="term" value="F:RNA binding"/>
    <property type="evidence" value="ECO:0007669"/>
    <property type="project" value="InterPro"/>
</dbReference>
<dbReference type="AlphaFoldDB" id="A0A6J1FW47"/>
<dbReference type="FunFam" id="1.25.40.10:FF:000344">
    <property type="entry name" value="Pentatricopeptide repeat-containing protein"/>
    <property type="match status" value="1"/>
</dbReference>
<feature type="repeat" description="PPR" evidence="2">
    <location>
        <begin position="195"/>
        <end position="229"/>
    </location>
</feature>
<feature type="repeat" description="PPR" evidence="2">
    <location>
        <begin position="366"/>
        <end position="400"/>
    </location>
</feature>
<sequence>MLSLAGGAAFLRATNRFPAIRRGFFCSSSDEYIKLIETYGRDRELNFGRLLHARLIINGLARLTHFAAKLIAFYAACGKINDAREVFDKIPQTNPRRWIVLIGAYSRYGFYTEALSVFCELQRQGSRPSEYIIPSVLKACGHLSDILTGRKLHALILKYSFESDAYVCSALIDMYAKSGQVEKARRVFESMAGKDLVALNAMVSGYAHHGLAEEALNLVEKMQVLGVKPNLVTWNTLVTGFSQMDEEEMVHEIFKEMEANGIEPDVVSWTSVISGFVQNFRNEEAFGTFRRMLNAGLCPTSATISSLLPACASAGNGRRGKEIHGYALVLGVEKDVYVRTALVDMYAKCGYFYEAGMLFWRMSERNSATWNSMIFGYANHGYCSEAIELFHQMKDNDEKKLDHLTFTAVLTACAHAGMVDLGKSLFQLMQTKHGIVPRVEHYACMVDVFGRAGKLAEAYDIIKTMPVEPDLYVWGALLGACRKHGEIELAEEAAKHLAKLEPGSVGNSLLLSDLYANAGSWGHVVKLKSMMKKRKLKKFPGCSWIATA</sequence>
<dbReference type="Pfam" id="PF01535">
    <property type="entry name" value="PPR"/>
    <property type="match status" value="4"/>
</dbReference>
<dbReference type="NCBIfam" id="TIGR00756">
    <property type="entry name" value="PPR"/>
    <property type="match status" value="7"/>
</dbReference>
<dbReference type="KEGG" id="cmos:111449033"/>
<dbReference type="InterPro" id="IPR002885">
    <property type="entry name" value="PPR_rpt"/>
</dbReference>
<dbReference type="FunFam" id="1.25.40.10:FF:000090">
    <property type="entry name" value="Pentatricopeptide repeat-containing protein, chloroplastic"/>
    <property type="match status" value="1"/>
</dbReference>
<dbReference type="GO" id="GO:0009451">
    <property type="term" value="P:RNA modification"/>
    <property type="evidence" value="ECO:0007669"/>
    <property type="project" value="InterPro"/>
</dbReference>
<protein>
    <submittedName>
        <fullName evidence="4">Pentatricopeptide repeat-containing protein At5g59600</fullName>
    </submittedName>
</protein>
<dbReference type="PROSITE" id="PS51375">
    <property type="entry name" value="PPR"/>
    <property type="match status" value="6"/>
</dbReference>
<dbReference type="GeneID" id="111449033"/>
<dbReference type="PANTHER" id="PTHR47926">
    <property type="entry name" value="PENTATRICOPEPTIDE REPEAT-CONTAINING PROTEIN"/>
    <property type="match status" value="1"/>
</dbReference>
<dbReference type="InterPro" id="IPR046960">
    <property type="entry name" value="PPR_At4g14850-like_plant"/>
</dbReference>